<evidence type="ECO:0000313" key="1">
    <source>
        <dbReference type="EMBL" id="QWS33245.1"/>
    </source>
</evidence>
<keyword evidence="2" id="KW-1185">Reference proteome</keyword>
<dbReference type="Proteomes" id="UP000681794">
    <property type="component" value="Chromosome"/>
</dbReference>
<reference evidence="1" key="1">
    <citation type="submission" date="2021-06" db="EMBL/GenBank/DDBJ databases">
        <authorList>
            <person name="Ellington A.J."/>
            <person name="Bryan N.C."/>
            <person name="Christner B.C."/>
            <person name="Reisch C.R."/>
        </authorList>
    </citation>
    <scope>NUCLEOTIDE SEQUENCE</scope>
    <source>
        <strain evidence="1">L6-1</strain>
    </source>
</reference>
<accession>A0ACD1E2Z6</accession>
<dbReference type="EMBL" id="CP076544">
    <property type="protein sequence ID" value="QWS33245.1"/>
    <property type="molecule type" value="Genomic_DNA"/>
</dbReference>
<name>A0ACD1E2Z6_9MICO</name>
<protein>
    <submittedName>
        <fullName evidence="1">HAD-IB family phosphatase</fullName>
    </submittedName>
</protein>
<organism evidence="1 2">
    <name type="scientific">Curtobacterium aetherium</name>
    <dbReference type="NCBI Taxonomy" id="2841594"/>
    <lineage>
        <taxon>Bacteria</taxon>
        <taxon>Bacillati</taxon>
        <taxon>Actinomycetota</taxon>
        <taxon>Actinomycetes</taxon>
        <taxon>Micrococcales</taxon>
        <taxon>Microbacteriaceae</taxon>
        <taxon>Curtobacterium</taxon>
    </lineage>
</organism>
<sequence>MSPRGIVFFDIDGTLVPTMSSSSFLARRFGHQAELDAAEARYARGELTNQEVSTIDAAGWRGTSVRVVADWLDELPTIDGTDTVVAWCHDHRIEPVLASLAWTPVSHAIARRHGFTANGGPTPRIEGGAFDGTVEVHFDEWDKRDRALHLAADRGIRTDRCCAIGDSRSDIPLFDAVPASLALNAGTAARGAATHSLDTTDLRDALPWLEAWERALP</sequence>
<gene>
    <name evidence="1" type="ORF">KM842_13525</name>
</gene>
<evidence type="ECO:0000313" key="2">
    <source>
        <dbReference type="Proteomes" id="UP000681794"/>
    </source>
</evidence>
<proteinExistence type="predicted"/>